<sequence length="302" mass="32436">MLVNTVNTAALVAVFATVIDAAVYIGETEIAAPPEAALRTVWVEEDDNARPPPPEAALRPLWVEGDVPTRPVSVVILPTDIETDPNLELRDDDVDALAAIADKYTFWQGNGANWPKKAAWGSFTQLWNANLPIIRKSCGWNNWGADNSATEMSNLQKAINQVAGEAQIEPRFILSIVMQESGGCVRVPTTNNGVRNPGLMQSHNGAGTCAGRNPCPNAQILQMIRDGTSGTKAGDGIKQCLAKTSKVVTNAPHRAVFAAARLYNSGSVDYNNLNNPFTATKCYSCDVANRLTGWTLAARKCS</sequence>
<gene>
    <name evidence="2" type="ORF">CRHIZ90672A_00013651</name>
</gene>
<name>A0A9N9VCA4_9HYPO</name>
<proteinExistence type="predicted"/>
<evidence type="ECO:0000256" key="1">
    <source>
        <dbReference type="SAM" id="SignalP"/>
    </source>
</evidence>
<reference evidence="2" key="1">
    <citation type="submission" date="2021-10" db="EMBL/GenBank/DDBJ databases">
        <authorList>
            <person name="Piombo E."/>
        </authorList>
    </citation>
    <scope>NUCLEOTIDE SEQUENCE</scope>
</reference>
<evidence type="ECO:0000313" key="3">
    <source>
        <dbReference type="Proteomes" id="UP000696573"/>
    </source>
</evidence>
<feature type="signal peptide" evidence="1">
    <location>
        <begin position="1"/>
        <end position="21"/>
    </location>
</feature>
<accession>A0A9N9VCA4</accession>
<dbReference type="AlphaFoldDB" id="A0A9N9VCA4"/>
<dbReference type="OrthoDB" id="1193027at2759"/>
<keyword evidence="3" id="KW-1185">Reference proteome</keyword>
<dbReference type="Proteomes" id="UP000696573">
    <property type="component" value="Unassembled WGS sequence"/>
</dbReference>
<dbReference type="EMBL" id="CABFNQ020000593">
    <property type="protein sequence ID" value="CAH0019903.1"/>
    <property type="molecule type" value="Genomic_DNA"/>
</dbReference>
<dbReference type="InterPro" id="IPR023346">
    <property type="entry name" value="Lysozyme-like_dom_sf"/>
</dbReference>
<comment type="caution">
    <text evidence="2">The sequence shown here is derived from an EMBL/GenBank/DDBJ whole genome shotgun (WGS) entry which is preliminary data.</text>
</comment>
<protein>
    <recommendedName>
        <fullName evidence="4">Transglycosylase SLT domain-containing protein</fullName>
    </recommendedName>
</protein>
<evidence type="ECO:0008006" key="4">
    <source>
        <dbReference type="Google" id="ProtNLM"/>
    </source>
</evidence>
<dbReference type="SUPFAM" id="SSF53955">
    <property type="entry name" value="Lysozyme-like"/>
    <property type="match status" value="1"/>
</dbReference>
<evidence type="ECO:0000313" key="2">
    <source>
        <dbReference type="EMBL" id="CAH0019903.1"/>
    </source>
</evidence>
<dbReference type="Gene3D" id="1.10.530.10">
    <property type="match status" value="1"/>
</dbReference>
<feature type="chain" id="PRO_5040126860" description="Transglycosylase SLT domain-containing protein" evidence="1">
    <location>
        <begin position="22"/>
        <end position="302"/>
    </location>
</feature>
<keyword evidence="1" id="KW-0732">Signal</keyword>
<organism evidence="2 3">
    <name type="scientific">Clonostachys rhizophaga</name>
    <dbReference type="NCBI Taxonomy" id="160324"/>
    <lineage>
        <taxon>Eukaryota</taxon>
        <taxon>Fungi</taxon>
        <taxon>Dikarya</taxon>
        <taxon>Ascomycota</taxon>
        <taxon>Pezizomycotina</taxon>
        <taxon>Sordariomycetes</taxon>
        <taxon>Hypocreomycetidae</taxon>
        <taxon>Hypocreales</taxon>
        <taxon>Bionectriaceae</taxon>
        <taxon>Clonostachys</taxon>
    </lineage>
</organism>